<comment type="similarity">
    <text evidence="11">Belongs to the SLX1 family.</text>
</comment>
<dbReference type="InterPro" id="IPR050381">
    <property type="entry name" value="SLX1_endonuclease"/>
</dbReference>
<feature type="domain" description="GIY-YIG" evidence="12">
    <location>
        <begin position="7"/>
        <end position="90"/>
    </location>
</feature>
<dbReference type="OrthoDB" id="24645at2759"/>
<dbReference type="InterPro" id="IPR027520">
    <property type="entry name" value="Slx1"/>
</dbReference>
<comment type="subcellular location">
    <subcellularLocation>
        <location evidence="11">Nucleus</location>
    </subcellularLocation>
</comment>
<keyword evidence="2" id="KW-0479">Metal-binding</keyword>
<dbReference type="STRING" id="400727.A0A2T7PHU2"/>
<keyword evidence="8 11" id="KW-0233">DNA recombination</keyword>
<dbReference type="AlphaFoldDB" id="A0A2T7PHU2"/>
<keyword evidence="1 11" id="KW-0540">Nuclease</keyword>
<dbReference type="InterPro" id="IPR048749">
    <property type="entry name" value="SLX1_C"/>
</dbReference>
<comment type="caution">
    <text evidence="11">Lacks conserved residue(s) required for the propagation of feature annotation.</text>
</comment>
<evidence type="ECO:0000256" key="1">
    <source>
        <dbReference type="ARBA" id="ARBA00022722"/>
    </source>
</evidence>
<evidence type="ECO:0000259" key="12">
    <source>
        <dbReference type="PROSITE" id="PS50164"/>
    </source>
</evidence>
<proteinExistence type="inferred from homology"/>
<dbReference type="InterPro" id="IPR013083">
    <property type="entry name" value="Znf_RING/FYVE/PHD"/>
</dbReference>
<dbReference type="InterPro" id="IPR000305">
    <property type="entry name" value="GIY-YIG_endonuc"/>
</dbReference>
<comment type="cofactor">
    <cofactor evidence="11">
        <name>a divalent metal cation</name>
        <dbReference type="ChEBI" id="CHEBI:60240"/>
    </cofactor>
</comment>
<dbReference type="Gene3D" id="3.40.1440.10">
    <property type="entry name" value="GIY-YIG endonuclease"/>
    <property type="match status" value="1"/>
</dbReference>
<dbReference type="FunFam" id="3.40.1440.10:FF:000008">
    <property type="entry name" value="Structure-specific endonuclease subunit SLX1 homolog"/>
    <property type="match status" value="1"/>
</dbReference>
<dbReference type="Gene3D" id="3.30.40.10">
    <property type="entry name" value="Zinc/RING finger domain, C3HC4 (zinc finger)"/>
    <property type="match status" value="1"/>
</dbReference>
<dbReference type="PROSITE" id="PS50164">
    <property type="entry name" value="GIY_YIG"/>
    <property type="match status" value="1"/>
</dbReference>
<evidence type="ECO:0000256" key="9">
    <source>
        <dbReference type="ARBA" id="ARBA00023204"/>
    </source>
</evidence>
<dbReference type="GO" id="GO:0000724">
    <property type="term" value="P:double-strand break repair via homologous recombination"/>
    <property type="evidence" value="ECO:0007669"/>
    <property type="project" value="TreeGrafter"/>
</dbReference>
<dbReference type="PANTHER" id="PTHR20208:SF10">
    <property type="entry name" value="STRUCTURE-SPECIFIC ENDONUCLEASE SUBUNIT SLX1"/>
    <property type="match status" value="1"/>
</dbReference>
<keyword evidence="9 11" id="KW-0234">DNA repair</keyword>
<dbReference type="EMBL" id="PZQS01000004">
    <property type="protein sequence ID" value="PVD32960.1"/>
    <property type="molecule type" value="Genomic_DNA"/>
</dbReference>
<evidence type="ECO:0000256" key="2">
    <source>
        <dbReference type="ARBA" id="ARBA00022723"/>
    </source>
</evidence>
<name>A0A2T7PHU2_POMCA</name>
<keyword evidence="10 11" id="KW-0539">Nucleus</keyword>
<keyword evidence="3 11" id="KW-0255">Endonuclease</keyword>
<protein>
    <recommendedName>
        <fullName evidence="11">Structure-specific endonuclease subunit SLX1 homolog</fullName>
        <ecNumber evidence="11">3.1.-.-</ecNumber>
    </recommendedName>
</protein>
<dbReference type="GO" id="GO:0017108">
    <property type="term" value="F:5'-flap endonuclease activity"/>
    <property type="evidence" value="ECO:0007669"/>
    <property type="project" value="InterPro"/>
</dbReference>
<dbReference type="GO" id="GO:0008270">
    <property type="term" value="F:zinc ion binding"/>
    <property type="evidence" value="ECO:0007669"/>
    <property type="project" value="UniProtKB-KW"/>
</dbReference>
<gene>
    <name evidence="13" type="ORF">C0Q70_08407</name>
</gene>
<evidence type="ECO:0000256" key="3">
    <source>
        <dbReference type="ARBA" id="ARBA00022759"/>
    </source>
</evidence>
<dbReference type="Proteomes" id="UP000245119">
    <property type="component" value="Linkage Group LG4"/>
</dbReference>
<evidence type="ECO:0000256" key="5">
    <source>
        <dbReference type="ARBA" id="ARBA00022771"/>
    </source>
</evidence>
<keyword evidence="14" id="KW-1185">Reference proteome</keyword>
<organism evidence="13 14">
    <name type="scientific">Pomacea canaliculata</name>
    <name type="common">Golden apple snail</name>
    <dbReference type="NCBI Taxonomy" id="400727"/>
    <lineage>
        <taxon>Eukaryota</taxon>
        <taxon>Metazoa</taxon>
        <taxon>Spiralia</taxon>
        <taxon>Lophotrochozoa</taxon>
        <taxon>Mollusca</taxon>
        <taxon>Gastropoda</taxon>
        <taxon>Caenogastropoda</taxon>
        <taxon>Architaenioglossa</taxon>
        <taxon>Ampullarioidea</taxon>
        <taxon>Ampullariidae</taxon>
        <taxon>Pomacea</taxon>
    </lineage>
</organism>
<evidence type="ECO:0000256" key="10">
    <source>
        <dbReference type="ARBA" id="ARBA00023242"/>
    </source>
</evidence>
<sequence length="304" mass="34654">MVHEVEDFHGVYLLCSLNPRYKGRTYIGYTVNPNRRIKQHNAGSQAGGACRTSGRGPWEMALIIHGFPNNISALQFEWAWQNPDKCRRLRDAPVLKRRSETAFQHRWRIACLLLQVGPWYRFALTIRWLKQDYKLDFPTDLSAPLHMPVVFGPVISKTLQDKGISPKKRLKPLADEESALEEELNSIPRLIRNNRVCAVCHRKLEPNDKRLMCFLPNCQMVSHIICLANRFIGNAQTMDLIPIQGACPGCKQTLLWGDLVRHFRGCYQNLSQSATDGVLTTAVFQNGQADQAAHWADEVHLSQV</sequence>
<dbReference type="InterPro" id="IPR035901">
    <property type="entry name" value="GIY-YIG_endonuc_sf"/>
</dbReference>
<dbReference type="CDD" id="cd10455">
    <property type="entry name" value="GIY-YIG_SLX1"/>
    <property type="match status" value="1"/>
</dbReference>
<comment type="function">
    <text evidence="11">Catalytic subunit of a heterodimeric structure-specific endonuclease that resolves DNA secondary structures generated during DNA repair and recombination. Has endonuclease activity towards branched DNA substrates, introducing single-strand cuts in duplex DNA close to junctions with ss-DNA.</text>
</comment>
<evidence type="ECO:0000256" key="8">
    <source>
        <dbReference type="ARBA" id="ARBA00023172"/>
    </source>
</evidence>
<dbReference type="PANTHER" id="PTHR20208">
    <property type="entry name" value="STRUCTURE-SPECIFIC ENDONUCLEASE SUBUNIT SLX1"/>
    <property type="match status" value="1"/>
</dbReference>
<evidence type="ECO:0000313" key="14">
    <source>
        <dbReference type="Proteomes" id="UP000245119"/>
    </source>
</evidence>
<keyword evidence="4 11" id="KW-0227">DNA damage</keyword>
<evidence type="ECO:0000256" key="6">
    <source>
        <dbReference type="ARBA" id="ARBA00022801"/>
    </source>
</evidence>
<dbReference type="GO" id="GO:0008821">
    <property type="term" value="F:crossover junction DNA endonuclease activity"/>
    <property type="evidence" value="ECO:0007669"/>
    <property type="project" value="TreeGrafter"/>
</dbReference>
<dbReference type="EC" id="3.1.-.-" evidence="11"/>
<dbReference type="GO" id="GO:0033557">
    <property type="term" value="C:Slx1-Slx4 complex"/>
    <property type="evidence" value="ECO:0007669"/>
    <property type="project" value="UniProtKB-UniRule"/>
</dbReference>
<evidence type="ECO:0000313" key="13">
    <source>
        <dbReference type="EMBL" id="PVD32960.1"/>
    </source>
</evidence>
<evidence type="ECO:0000256" key="11">
    <source>
        <dbReference type="HAMAP-Rule" id="MF_03100"/>
    </source>
</evidence>
<reference evidence="13 14" key="1">
    <citation type="submission" date="2018-04" db="EMBL/GenBank/DDBJ databases">
        <title>The genome of golden apple snail Pomacea canaliculata provides insight into stress tolerance and invasive adaptation.</title>
        <authorList>
            <person name="Liu C."/>
            <person name="Liu B."/>
            <person name="Ren Y."/>
            <person name="Zhang Y."/>
            <person name="Wang H."/>
            <person name="Li S."/>
            <person name="Jiang F."/>
            <person name="Yin L."/>
            <person name="Zhang G."/>
            <person name="Qian W."/>
            <person name="Fan W."/>
        </authorList>
    </citation>
    <scope>NUCLEOTIDE SEQUENCE [LARGE SCALE GENOMIC DNA]</scope>
    <source>
        <strain evidence="13">SZHN2017</strain>
        <tissue evidence="13">Muscle</tissue>
    </source>
</reference>
<dbReference type="HAMAP" id="MF_03100">
    <property type="entry name" value="Endonuc_su_Slx1"/>
    <property type="match status" value="1"/>
</dbReference>
<comment type="caution">
    <text evidence="13">The sequence shown here is derived from an EMBL/GenBank/DDBJ whole genome shotgun (WGS) entry which is preliminary data.</text>
</comment>
<evidence type="ECO:0000256" key="7">
    <source>
        <dbReference type="ARBA" id="ARBA00022833"/>
    </source>
</evidence>
<accession>A0A2T7PHU2</accession>
<comment type="subunit">
    <text evidence="11">Forms a heterodimer with a member of the SLX4 family.</text>
</comment>
<dbReference type="Pfam" id="PF01541">
    <property type="entry name" value="GIY-YIG"/>
    <property type="match status" value="1"/>
</dbReference>
<evidence type="ECO:0000256" key="4">
    <source>
        <dbReference type="ARBA" id="ARBA00022763"/>
    </source>
</evidence>
<dbReference type="Pfam" id="PF21202">
    <property type="entry name" value="SLX1_C"/>
    <property type="match status" value="1"/>
</dbReference>
<keyword evidence="5" id="KW-0863">Zinc-finger</keyword>
<keyword evidence="7" id="KW-0862">Zinc</keyword>
<keyword evidence="6 11" id="KW-0378">Hydrolase</keyword>